<feature type="non-terminal residue" evidence="2">
    <location>
        <position position="168"/>
    </location>
</feature>
<dbReference type="Pfam" id="PF00498">
    <property type="entry name" value="FHA"/>
    <property type="match status" value="1"/>
</dbReference>
<keyword evidence="3" id="KW-1185">Reference proteome</keyword>
<sequence>MNTAITQTSVTLKANKVLQGSPVQSKGPSATVGRSSRLQVCNSVKLSCTPMTTAEKISSMSYQYGYLGFSPSDIEFTKDALVIGADTQPGSTVDVILPVPTISGVHARVLGCADSVMVTDLDSTNGTYVDGVKLTPNKPKVANPGSVVAFDVDKSSCTYTVTLLAAEV</sequence>
<dbReference type="InterPro" id="IPR008984">
    <property type="entry name" value="SMAD_FHA_dom_sf"/>
</dbReference>
<organism evidence="2 3">
    <name type="scientific">Cymbomonas tetramitiformis</name>
    <dbReference type="NCBI Taxonomy" id="36881"/>
    <lineage>
        <taxon>Eukaryota</taxon>
        <taxon>Viridiplantae</taxon>
        <taxon>Chlorophyta</taxon>
        <taxon>Pyramimonadophyceae</taxon>
        <taxon>Pyramimonadales</taxon>
        <taxon>Pyramimonadaceae</taxon>
        <taxon>Cymbomonas</taxon>
    </lineage>
</organism>
<dbReference type="SMART" id="SM00240">
    <property type="entry name" value="FHA"/>
    <property type="match status" value="1"/>
</dbReference>
<evidence type="ECO:0000259" key="1">
    <source>
        <dbReference type="PROSITE" id="PS50006"/>
    </source>
</evidence>
<reference evidence="2 3" key="1">
    <citation type="journal article" date="2015" name="Genome Biol. Evol.">
        <title>Comparative Genomics of a Bacterivorous Green Alga Reveals Evolutionary Causalities and Consequences of Phago-Mixotrophic Mode of Nutrition.</title>
        <authorList>
            <person name="Burns J.A."/>
            <person name="Paasch A."/>
            <person name="Narechania A."/>
            <person name="Kim E."/>
        </authorList>
    </citation>
    <scope>NUCLEOTIDE SEQUENCE [LARGE SCALE GENOMIC DNA]</scope>
    <source>
        <strain evidence="2 3">PLY_AMNH</strain>
    </source>
</reference>
<evidence type="ECO:0000313" key="3">
    <source>
        <dbReference type="Proteomes" id="UP001190700"/>
    </source>
</evidence>
<accession>A0AAE0FE36</accession>
<evidence type="ECO:0000313" key="2">
    <source>
        <dbReference type="EMBL" id="KAK3258042.1"/>
    </source>
</evidence>
<proteinExistence type="predicted"/>
<dbReference type="InterPro" id="IPR000253">
    <property type="entry name" value="FHA_dom"/>
</dbReference>
<dbReference type="SUPFAM" id="SSF49879">
    <property type="entry name" value="SMAD/FHA domain"/>
    <property type="match status" value="1"/>
</dbReference>
<dbReference type="EMBL" id="LGRX02019867">
    <property type="protein sequence ID" value="KAK3258042.1"/>
    <property type="molecule type" value="Genomic_DNA"/>
</dbReference>
<comment type="caution">
    <text evidence="2">The sequence shown here is derived from an EMBL/GenBank/DDBJ whole genome shotgun (WGS) entry which is preliminary data.</text>
</comment>
<dbReference type="Gene3D" id="2.60.200.20">
    <property type="match status" value="1"/>
</dbReference>
<feature type="domain" description="FHA" evidence="1">
    <location>
        <begin position="81"/>
        <end position="134"/>
    </location>
</feature>
<dbReference type="PROSITE" id="PS50006">
    <property type="entry name" value="FHA_DOMAIN"/>
    <property type="match status" value="1"/>
</dbReference>
<dbReference type="CDD" id="cd00060">
    <property type="entry name" value="FHA"/>
    <property type="match status" value="1"/>
</dbReference>
<dbReference type="Proteomes" id="UP001190700">
    <property type="component" value="Unassembled WGS sequence"/>
</dbReference>
<name>A0AAE0FE36_9CHLO</name>
<dbReference type="AlphaFoldDB" id="A0AAE0FE36"/>
<gene>
    <name evidence="2" type="ORF">CYMTET_32897</name>
</gene>
<protein>
    <recommendedName>
        <fullName evidence="1">FHA domain-containing protein</fullName>
    </recommendedName>
</protein>